<dbReference type="Proteomes" id="UP001165060">
    <property type="component" value="Unassembled WGS sequence"/>
</dbReference>
<reference evidence="1 2" key="1">
    <citation type="journal article" date="2023" name="Commun. Biol.">
        <title>Genome analysis of Parmales, the sister group of diatoms, reveals the evolutionary specialization of diatoms from phago-mixotrophs to photoautotrophs.</title>
        <authorList>
            <person name="Ban H."/>
            <person name="Sato S."/>
            <person name="Yoshikawa S."/>
            <person name="Yamada K."/>
            <person name="Nakamura Y."/>
            <person name="Ichinomiya M."/>
            <person name="Sato N."/>
            <person name="Blanc-Mathieu R."/>
            <person name="Endo H."/>
            <person name="Kuwata A."/>
            <person name="Ogata H."/>
        </authorList>
    </citation>
    <scope>NUCLEOTIDE SEQUENCE [LARGE SCALE GENOMIC DNA]</scope>
</reference>
<evidence type="ECO:0000313" key="1">
    <source>
        <dbReference type="EMBL" id="GMI21428.1"/>
    </source>
</evidence>
<name>A0ABQ6M8B0_9STRA</name>
<gene>
    <name evidence="1" type="ORF">TeGR_g14571</name>
</gene>
<proteinExistence type="predicted"/>
<protein>
    <submittedName>
        <fullName evidence="1">Uncharacterized protein</fullName>
    </submittedName>
</protein>
<keyword evidence="2" id="KW-1185">Reference proteome</keyword>
<dbReference type="EMBL" id="BRYB01001245">
    <property type="protein sequence ID" value="GMI21428.1"/>
    <property type="molecule type" value="Genomic_DNA"/>
</dbReference>
<sequence length="271" mass="28642">MDSRTMSRAQAAATEAAFLTTPDSLSSSSVLPELHKCLSRSLPSPPAAASVLHSLGTYYMSFRLEASSSTSDDDDFGDNFADPSPATALTYFVRSIDTLQAELRSLPPLPPPPYDSWTSAPPARIPEVANRRKFVDLQGMLADCHLQSALAHRASSTAAAPAERRASLRKASDSCASSRAALEDARYTGEVEANAKQEFQGRERALMELGEVERGLEAELEALGGGAGTEPFVFAPPSDAPVDIALVSPSPSPSPAPNIFGFGDVTAMVVE</sequence>
<evidence type="ECO:0000313" key="2">
    <source>
        <dbReference type="Proteomes" id="UP001165060"/>
    </source>
</evidence>
<accession>A0ABQ6M8B0</accession>
<comment type="caution">
    <text evidence="1">The sequence shown here is derived from an EMBL/GenBank/DDBJ whole genome shotgun (WGS) entry which is preliminary data.</text>
</comment>
<organism evidence="1 2">
    <name type="scientific">Tetraparma gracilis</name>
    <dbReference type="NCBI Taxonomy" id="2962635"/>
    <lineage>
        <taxon>Eukaryota</taxon>
        <taxon>Sar</taxon>
        <taxon>Stramenopiles</taxon>
        <taxon>Ochrophyta</taxon>
        <taxon>Bolidophyceae</taxon>
        <taxon>Parmales</taxon>
        <taxon>Triparmaceae</taxon>
        <taxon>Tetraparma</taxon>
    </lineage>
</organism>